<evidence type="ECO:0000313" key="2">
    <source>
        <dbReference type="EMBL" id="KAL3784407.1"/>
    </source>
</evidence>
<sequence>MTSSASFHSAALSILISTLPSICAFSSNRYTTPARVHSPLFYRSIHHGPDVEPLTEEEKLGADYTKMNKELINNFGPGVFDGFADTNDQFDGGDSEMGLTGDGTVGLKKLGRDVTPHVARTIGARTGGYEPHEEVIMSQSMSYAEELMHSNPTMDFVRAQQLENWAEQREISSTNKHMYYERTQESYDVNISHHDEDAVQFFHSVEAGGDYEGMISLRAPVHGVARYDIMLKNPYMGFAKFRAAFDGDGSNNWHVTPSDGVLKQNEDTHFAVTFRPKHPGVSSGYLVIETQDFKKTWKVVGSTGDQYEF</sequence>
<keyword evidence="1" id="KW-0732">Signal</keyword>
<evidence type="ECO:0000313" key="3">
    <source>
        <dbReference type="Proteomes" id="UP001516023"/>
    </source>
</evidence>
<name>A0ABD3P8N5_9STRA</name>
<organism evidence="2 3">
    <name type="scientific">Cyclotella cryptica</name>
    <dbReference type="NCBI Taxonomy" id="29204"/>
    <lineage>
        <taxon>Eukaryota</taxon>
        <taxon>Sar</taxon>
        <taxon>Stramenopiles</taxon>
        <taxon>Ochrophyta</taxon>
        <taxon>Bacillariophyta</taxon>
        <taxon>Coscinodiscophyceae</taxon>
        <taxon>Thalassiosirophycidae</taxon>
        <taxon>Stephanodiscales</taxon>
        <taxon>Stephanodiscaceae</taxon>
        <taxon>Cyclotella</taxon>
    </lineage>
</organism>
<protein>
    <submittedName>
        <fullName evidence="2">Uncharacterized protein</fullName>
    </submittedName>
</protein>
<dbReference type="EMBL" id="JABMIG020000237">
    <property type="protein sequence ID" value="KAL3784407.1"/>
    <property type="molecule type" value="Genomic_DNA"/>
</dbReference>
<evidence type="ECO:0000256" key="1">
    <source>
        <dbReference type="SAM" id="SignalP"/>
    </source>
</evidence>
<dbReference type="AlphaFoldDB" id="A0ABD3P8N5"/>
<dbReference type="Proteomes" id="UP001516023">
    <property type="component" value="Unassembled WGS sequence"/>
</dbReference>
<feature type="chain" id="PRO_5044750684" evidence="1">
    <location>
        <begin position="25"/>
        <end position="309"/>
    </location>
</feature>
<comment type="caution">
    <text evidence="2">The sequence shown here is derived from an EMBL/GenBank/DDBJ whole genome shotgun (WGS) entry which is preliminary data.</text>
</comment>
<proteinExistence type="predicted"/>
<keyword evidence="3" id="KW-1185">Reference proteome</keyword>
<dbReference type="InterPro" id="IPR013783">
    <property type="entry name" value="Ig-like_fold"/>
</dbReference>
<reference evidence="2 3" key="1">
    <citation type="journal article" date="2020" name="G3 (Bethesda)">
        <title>Improved Reference Genome for Cyclotella cryptica CCMP332, a Model for Cell Wall Morphogenesis, Salinity Adaptation, and Lipid Production in Diatoms (Bacillariophyta).</title>
        <authorList>
            <person name="Roberts W.R."/>
            <person name="Downey K.M."/>
            <person name="Ruck E.C."/>
            <person name="Traller J.C."/>
            <person name="Alverson A.J."/>
        </authorList>
    </citation>
    <scope>NUCLEOTIDE SEQUENCE [LARGE SCALE GENOMIC DNA]</scope>
    <source>
        <strain evidence="2 3">CCMP332</strain>
    </source>
</reference>
<dbReference type="Gene3D" id="2.60.40.10">
    <property type="entry name" value="Immunoglobulins"/>
    <property type="match status" value="1"/>
</dbReference>
<feature type="signal peptide" evidence="1">
    <location>
        <begin position="1"/>
        <end position="24"/>
    </location>
</feature>
<accession>A0ABD3P8N5</accession>
<gene>
    <name evidence="2" type="ORF">HJC23_001291</name>
</gene>